<accession>A0A2H0W8Q8</accession>
<gene>
    <name evidence="1" type="ORF">COT75_03645</name>
</gene>
<protein>
    <submittedName>
        <fullName evidence="1">Uncharacterized protein</fullName>
    </submittedName>
</protein>
<evidence type="ECO:0000313" key="1">
    <source>
        <dbReference type="EMBL" id="PIS09032.1"/>
    </source>
</evidence>
<name>A0A2H0W8Q8_9BACT</name>
<evidence type="ECO:0000313" key="2">
    <source>
        <dbReference type="Proteomes" id="UP000230093"/>
    </source>
</evidence>
<dbReference type="AlphaFoldDB" id="A0A2H0W8Q8"/>
<dbReference type="Proteomes" id="UP000230093">
    <property type="component" value="Unassembled WGS sequence"/>
</dbReference>
<proteinExistence type="predicted"/>
<reference evidence="2" key="1">
    <citation type="submission" date="2017-09" db="EMBL/GenBank/DDBJ databases">
        <title>Depth-based differentiation of microbial function through sediment-hosted aquifers and enrichment of novel symbionts in the deep terrestrial subsurface.</title>
        <authorList>
            <person name="Probst A.J."/>
            <person name="Ladd B."/>
            <person name="Jarett J.K."/>
            <person name="Geller-Mcgrath D.E."/>
            <person name="Sieber C.M.K."/>
            <person name="Emerson J.B."/>
            <person name="Anantharaman K."/>
            <person name="Thomas B.C."/>
            <person name="Malmstrom R."/>
            <person name="Stieglmeier M."/>
            <person name="Klingl A."/>
            <person name="Woyke T."/>
            <person name="Ryan C.M."/>
            <person name="Banfield J.F."/>
        </authorList>
    </citation>
    <scope>NUCLEOTIDE SEQUENCE [LARGE SCALE GENOMIC DNA]</scope>
</reference>
<sequence>MKAKEFFFKAYANLPLSLRQEIIVVLDNEPLSWNAVKIEIENETSKGKAILVKLVQMRIIKEDG</sequence>
<comment type="caution">
    <text evidence="1">The sequence shown here is derived from an EMBL/GenBank/DDBJ whole genome shotgun (WGS) entry which is preliminary data.</text>
</comment>
<organism evidence="1 2">
    <name type="scientific">Candidatus Beckwithbacteria bacterium CG10_big_fil_rev_8_21_14_0_10_34_10</name>
    <dbReference type="NCBI Taxonomy" id="1974495"/>
    <lineage>
        <taxon>Bacteria</taxon>
        <taxon>Candidatus Beckwithiibacteriota</taxon>
    </lineage>
</organism>
<dbReference type="EMBL" id="PEZT01000022">
    <property type="protein sequence ID" value="PIS09032.1"/>
    <property type="molecule type" value="Genomic_DNA"/>
</dbReference>